<sequence>MSQEPGSVSIEANIAPAAKKMIEEARTQLGYHEAANGHTKYGQWYADRHHDPSFADANWCDMGLSWCAAQIGSGSVVGEYAYTPWHAQWFADHKHWGTRPHVGDLVFYDWDGGHSISGIDHVGLVESVRTDGRIVTIEFNTSDAVMRRVRTPAGIVVGYGSPDYRSLEDDMAEVVSLGAGAQQQVPASNDISIQFHTEYSDTHGHHSPDGFSIIGGSTVWAVCDAIVQVTGLRANDAVDIAWSRMKPPAKDGDPWTVLDDAWRTPFRAAPDGSLRAALGGQLGLDKDTRLRLRVYNHNAYPVTVASALAKVAFLKY</sequence>
<evidence type="ECO:0000259" key="1">
    <source>
        <dbReference type="Pfam" id="PF05257"/>
    </source>
</evidence>
<dbReference type="Proteomes" id="UP001501442">
    <property type="component" value="Unassembled WGS sequence"/>
</dbReference>
<organism evidence="2 3">
    <name type="scientific">Actinoallomurus vinaceus</name>
    <dbReference type="NCBI Taxonomy" id="1080074"/>
    <lineage>
        <taxon>Bacteria</taxon>
        <taxon>Bacillati</taxon>
        <taxon>Actinomycetota</taxon>
        <taxon>Actinomycetes</taxon>
        <taxon>Streptosporangiales</taxon>
        <taxon>Thermomonosporaceae</taxon>
        <taxon>Actinoallomurus</taxon>
    </lineage>
</organism>
<feature type="domain" description="Peptidase C51" evidence="1">
    <location>
        <begin position="57"/>
        <end position="140"/>
    </location>
</feature>
<dbReference type="Pfam" id="PF05257">
    <property type="entry name" value="CHAP"/>
    <property type="match status" value="1"/>
</dbReference>
<comment type="caution">
    <text evidence="2">The sequence shown here is derived from an EMBL/GenBank/DDBJ whole genome shotgun (WGS) entry which is preliminary data.</text>
</comment>
<proteinExistence type="predicted"/>
<evidence type="ECO:0000313" key="3">
    <source>
        <dbReference type="Proteomes" id="UP001501442"/>
    </source>
</evidence>
<dbReference type="EMBL" id="BAABHK010000024">
    <property type="protein sequence ID" value="GAA4638761.1"/>
    <property type="molecule type" value="Genomic_DNA"/>
</dbReference>
<evidence type="ECO:0000313" key="2">
    <source>
        <dbReference type="EMBL" id="GAA4638761.1"/>
    </source>
</evidence>
<dbReference type="Gene3D" id="3.90.1720.10">
    <property type="entry name" value="endopeptidase domain like (from Nostoc punctiforme)"/>
    <property type="match status" value="1"/>
</dbReference>
<dbReference type="InterPro" id="IPR038765">
    <property type="entry name" value="Papain-like_cys_pep_sf"/>
</dbReference>
<gene>
    <name evidence="2" type="ORF">GCM10023196_097770</name>
</gene>
<keyword evidence="3" id="KW-1185">Reference proteome</keyword>
<dbReference type="InterPro" id="IPR007921">
    <property type="entry name" value="CHAP_dom"/>
</dbReference>
<name>A0ABP8UUF9_9ACTN</name>
<protein>
    <recommendedName>
        <fullName evidence="1">Peptidase C51 domain-containing protein</fullName>
    </recommendedName>
</protein>
<reference evidence="3" key="1">
    <citation type="journal article" date="2019" name="Int. J. Syst. Evol. Microbiol.">
        <title>The Global Catalogue of Microorganisms (GCM) 10K type strain sequencing project: providing services to taxonomists for standard genome sequencing and annotation.</title>
        <authorList>
            <consortium name="The Broad Institute Genomics Platform"/>
            <consortium name="The Broad Institute Genome Sequencing Center for Infectious Disease"/>
            <person name="Wu L."/>
            <person name="Ma J."/>
        </authorList>
    </citation>
    <scope>NUCLEOTIDE SEQUENCE [LARGE SCALE GENOMIC DNA]</scope>
    <source>
        <strain evidence="3">JCM 17939</strain>
    </source>
</reference>
<accession>A0ABP8UUF9</accession>
<dbReference type="SUPFAM" id="SSF54001">
    <property type="entry name" value="Cysteine proteinases"/>
    <property type="match status" value="1"/>
</dbReference>